<reference evidence="2 3" key="1">
    <citation type="submission" date="2015-03" db="EMBL/GenBank/DDBJ databases">
        <title>Genomics and transcriptomics of the oil-accumulating basidiomycete yeast T. oleaginosus allow insights into substrate utilization and the diverse evolutionary trajectories of mating systems in fungi.</title>
        <authorList>
            <consortium name="DOE Joint Genome Institute"/>
            <person name="Kourist R."/>
            <person name="Kracht O."/>
            <person name="Bracharz F."/>
            <person name="Lipzen A."/>
            <person name="Nolan M."/>
            <person name="Ohm R."/>
            <person name="Grigoriev I."/>
            <person name="Sun S."/>
            <person name="Heitman J."/>
            <person name="Bruck T."/>
            <person name="Nowrousian M."/>
        </authorList>
    </citation>
    <scope>NUCLEOTIDE SEQUENCE [LARGE SCALE GENOMIC DNA]</scope>
    <source>
        <strain evidence="2 3">IBC0246</strain>
    </source>
</reference>
<proteinExistence type="predicted"/>
<feature type="transmembrane region" description="Helical" evidence="1">
    <location>
        <begin position="381"/>
        <end position="403"/>
    </location>
</feature>
<dbReference type="RefSeq" id="XP_018275924.1">
    <property type="nucleotide sequence ID" value="XM_018424304.1"/>
</dbReference>
<evidence type="ECO:0000256" key="1">
    <source>
        <dbReference type="SAM" id="Phobius"/>
    </source>
</evidence>
<dbReference type="Proteomes" id="UP000053611">
    <property type="component" value="Unassembled WGS sequence"/>
</dbReference>
<dbReference type="EMBL" id="KQ087259">
    <property type="protein sequence ID" value="KLT39433.1"/>
    <property type="molecule type" value="Genomic_DNA"/>
</dbReference>
<feature type="transmembrane region" description="Helical" evidence="1">
    <location>
        <begin position="423"/>
        <end position="450"/>
    </location>
</feature>
<dbReference type="GO" id="GO:0016255">
    <property type="term" value="P:attachment of GPI anchor to protein"/>
    <property type="evidence" value="ECO:0007669"/>
    <property type="project" value="TreeGrafter"/>
</dbReference>
<keyword evidence="1" id="KW-1133">Transmembrane helix</keyword>
<protein>
    <submittedName>
        <fullName evidence="2">Putative GPI-anchor transamidase</fullName>
    </submittedName>
</protein>
<keyword evidence="1" id="KW-0812">Transmembrane</keyword>
<dbReference type="Pfam" id="PF04114">
    <property type="entry name" value="Gaa1"/>
    <property type="match status" value="1"/>
</dbReference>
<organism evidence="2 3">
    <name type="scientific">Cutaneotrichosporon oleaginosum</name>
    <dbReference type="NCBI Taxonomy" id="879819"/>
    <lineage>
        <taxon>Eukaryota</taxon>
        <taxon>Fungi</taxon>
        <taxon>Dikarya</taxon>
        <taxon>Basidiomycota</taxon>
        <taxon>Agaricomycotina</taxon>
        <taxon>Tremellomycetes</taxon>
        <taxon>Trichosporonales</taxon>
        <taxon>Trichosporonaceae</taxon>
        <taxon>Cutaneotrichosporon</taxon>
    </lineage>
</organism>
<dbReference type="GO" id="GO:0042765">
    <property type="term" value="C:GPI-anchor transamidase complex"/>
    <property type="evidence" value="ECO:0007669"/>
    <property type="project" value="InterPro"/>
</dbReference>
<evidence type="ECO:0000313" key="2">
    <source>
        <dbReference type="EMBL" id="KLT39433.1"/>
    </source>
</evidence>
<name>A0A0J0XEF5_9TREE</name>
<dbReference type="GeneID" id="28984907"/>
<dbReference type="STRING" id="879819.A0A0J0XEF5"/>
<sequence>MTEPITPTPEQAKLARKLGRQQRAIAIFWRHLTAIRLTLLALGLLWIAAIPHPLLWKKTFIDEHALMPSGARPLWGWDDVAAADHYLEGVEHLASRNASWAARADFFEEQFKRSGVETGRSEDSVYALVTPPRSEGTEAILVSANWLSRDGVPNVRGISLLLALAPFFKAHGHYAFDIYLVVGDGYIEGLNDFISSYTGRANIWTAFNIDYPYHSYSTIGLYYEGVNGRLPNQDIVNVAAHVSRWLGGTEAAPHARDPRAPHTYATGLATLVDHFKFAALGRPSAAHGVLAKHRIDAVTIYAVPAEGPHGFYSLGKIVEGTVRSANNLLERLHASFFFYLLPGPERFLPVGHYLPAAVLLGASLTLGGFDCPAPLEGATWLLVPLAFGAIGWLLGSPLVAALAPMLPKPKGDARRSLAALAHLGYGALVPTLAMVNFPQALLLAGLAITFLAPLPRAGKFAIAGLNPALLAAAGVDLRAEWETWGNVAWPAVFAVWMPLAGISAMI</sequence>
<dbReference type="PANTHER" id="PTHR13304:SF0">
    <property type="entry name" value="GLYCOSYLPHOSPHATIDYLINOSITOL ANCHOR ATTACHMENT 1 PROTEIN"/>
    <property type="match status" value="1"/>
</dbReference>
<dbReference type="OrthoDB" id="445301at2759"/>
<feature type="transmembrane region" description="Helical" evidence="1">
    <location>
        <begin position="27"/>
        <end position="49"/>
    </location>
</feature>
<keyword evidence="3" id="KW-1185">Reference proteome</keyword>
<gene>
    <name evidence="2" type="ORF">CC85DRAFT_288555</name>
</gene>
<dbReference type="PANTHER" id="PTHR13304">
    <property type="entry name" value="GLYCOSYLPHOSPHATIDYLINOSITOL ANCHOR ATTACHMENT 1 PROTEIN"/>
    <property type="match status" value="1"/>
</dbReference>
<feature type="transmembrane region" description="Helical" evidence="1">
    <location>
        <begin position="350"/>
        <end position="369"/>
    </location>
</feature>
<dbReference type="AlphaFoldDB" id="A0A0J0XEF5"/>
<keyword evidence="1" id="KW-0472">Membrane</keyword>
<accession>A0A0J0XEF5</accession>
<dbReference type="InterPro" id="IPR007246">
    <property type="entry name" value="Gaa1"/>
</dbReference>
<evidence type="ECO:0000313" key="3">
    <source>
        <dbReference type="Proteomes" id="UP000053611"/>
    </source>
</evidence>